<evidence type="ECO:0000259" key="1">
    <source>
        <dbReference type="Pfam" id="PF08546"/>
    </source>
</evidence>
<dbReference type="InterPro" id="IPR013328">
    <property type="entry name" value="6PGD_dom2"/>
</dbReference>
<dbReference type="STRING" id="686832.A0A0C3CB37"/>
<gene>
    <name evidence="2" type="ORF">M413DRAFT_148404</name>
</gene>
<dbReference type="InterPro" id="IPR008927">
    <property type="entry name" value="6-PGluconate_DH-like_C_sf"/>
</dbReference>
<dbReference type="Proteomes" id="UP000053424">
    <property type="component" value="Unassembled WGS sequence"/>
</dbReference>
<dbReference type="InterPro" id="IPR013752">
    <property type="entry name" value="KPA_reductase"/>
</dbReference>
<dbReference type="Pfam" id="PF08546">
    <property type="entry name" value="ApbA_C"/>
    <property type="match status" value="1"/>
</dbReference>
<dbReference type="GO" id="GO:0005737">
    <property type="term" value="C:cytoplasm"/>
    <property type="evidence" value="ECO:0007669"/>
    <property type="project" value="TreeGrafter"/>
</dbReference>
<dbReference type="SUPFAM" id="SSF48179">
    <property type="entry name" value="6-phosphogluconate dehydrogenase C-terminal domain-like"/>
    <property type="match status" value="1"/>
</dbReference>
<dbReference type="InterPro" id="IPR051402">
    <property type="entry name" value="KPR-Related"/>
</dbReference>
<organism evidence="2 3">
    <name type="scientific">Hebeloma cylindrosporum</name>
    <dbReference type="NCBI Taxonomy" id="76867"/>
    <lineage>
        <taxon>Eukaryota</taxon>
        <taxon>Fungi</taxon>
        <taxon>Dikarya</taxon>
        <taxon>Basidiomycota</taxon>
        <taxon>Agaricomycotina</taxon>
        <taxon>Agaricomycetes</taxon>
        <taxon>Agaricomycetidae</taxon>
        <taxon>Agaricales</taxon>
        <taxon>Agaricineae</taxon>
        <taxon>Hymenogastraceae</taxon>
        <taxon>Hebeloma</taxon>
    </lineage>
</organism>
<evidence type="ECO:0000313" key="3">
    <source>
        <dbReference type="Proteomes" id="UP000053424"/>
    </source>
</evidence>
<reference evidence="3" key="2">
    <citation type="submission" date="2015-01" db="EMBL/GenBank/DDBJ databases">
        <title>Evolutionary Origins and Diversification of the Mycorrhizal Mutualists.</title>
        <authorList>
            <consortium name="DOE Joint Genome Institute"/>
            <consortium name="Mycorrhizal Genomics Consortium"/>
            <person name="Kohler A."/>
            <person name="Kuo A."/>
            <person name="Nagy L.G."/>
            <person name="Floudas D."/>
            <person name="Copeland A."/>
            <person name="Barry K.W."/>
            <person name="Cichocki N."/>
            <person name="Veneault-Fourrey C."/>
            <person name="LaButti K."/>
            <person name="Lindquist E.A."/>
            <person name="Lipzen A."/>
            <person name="Lundell T."/>
            <person name="Morin E."/>
            <person name="Murat C."/>
            <person name="Riley R."/>
            <person name="Ohm R."/>
            <person name="Sun H."/>
            <person name="Tunlid A."/>
            <person name="Henrissat B."/>
            <person name="Grigoriev I.V."/>
            <person name="Hibbett D.S."/>
            <person name="Martin F."/>
        </authorList>
    </citation>
    <scope>NUCLEOTIDE SEQUENCE [LARGE SCALE GENOMIC DNA]</scope>
    <source>
        <strain evidence="3">h7</strain>
    </source>
</reference>
<dbReference type="HOGENOM" id="CLU_1256161_0_0_1"/>
<name>A0A0C3CB37_HEBCY</name>
<proteinExistence type="predicted"/>
<reference evidence="2 3" key="1">
    <citation type="submission" date="2014-04" db="EMBL/GenBank/DDBJ databases">
        <authorList>
            <consortium name="DOE Joint Genome Institute"/>
            <person name="Kuo A."/>
            <person name="Gay G."/>
            <person name="Dore J."/>
            <person name="Kohler A."/>
            <person name="Nagy L.G."/>
            <person name="Floudas D."/>
            <person name="Copeland A."/>
            <person name="Barry K.W."/>
            <person name="Cichocki N."/>
            <person name="Veneault-Fourrey C."/>
            <person name="LaButti K."/>
            <person name="Lindquist E.A."/>
            <person name="Lipzen A."/>
            <person name="Lundell T."/>
            <person name="Morin E."/>
            <person name="Murat C."/>
            <person name="Sun H."/>
            <person name="Tunlid A."/>
            <person name="Henrissat B."/>
            <person name="Grigoriev I.V."/>
            <person name="Hibbett D.S."/>
            <person name="Martin F."/>
            <person name="Nordberg H.P."/>
            <person name="Cantor M.N."/>
            <person name="Hua S.X."/>
        </authorList>
    </citation>
    <scope>NUCLEOTIDE SEQUENCE [LARGE SCALE GENOMIC DNA]</scope>
    <source>
        <strain evidence="3">h7</strain>
    </source>
</reference>
<dbReference type="AlphaFoldDB" id="A0A0C3CB37"/>
<dbReference type="PANTHER" id="PTHR21708">
    <property type="entry name" value="PROBABLE 2-DEHYDROPANTOATE 2-REDUCTASE"/>
    <property type="match status" value="1"/>
</dbReference>
<dbReference type="OrthoDB" id="3609at2759"/>
<keyword evidence="3" id="KW-1185">Reference proteome</keyword>
<accession>A0A0C3CB37</accession>
<sequence>MWWNITIQKDSIAIGVYRHRDFSTVVNTPQEFALLKHFGQMLERGGSNVDIVTEIQRKKLAKNFWNVAFSSITTLTNYPMMAIFRAPPEDPSHSYQPFVSPETAELIHSHTIPAIKSILEELVALGRALGFPDSDDGLPSSTVATVLEDARGWYDKPYSKHVPSMFLDAQKGQPIEVEVILGEVVRMAKERHVNIPRIETLYALLLVVQNQILRKSAARS</sequence>
<dbReference type="EMBL" id="KN831780">
    <property type="protein sequence ID" value="KIM41424.1"/>
    <property type="molecule type" value="Genomic_DNA"/>
</dbReference>
<evidence type="ECO:0000313" key="2">
    <source>
        <dbReference type="EMBL" id="KIM41424.1"/>
    </source>
</evidence>
<protein>
    <recommendedName>
        <fullName evidence="1">Ketopantoate reductase C-terminal domain-containing protein</fullName>
    </recommendedName>
</protein>
<feature type="domain" description="Ketopantoate reductase C-terminal" evidence="1">
    <location>
        <begin position="106"/>
        <end position="206"/>
    </location>
</feature>
<dbReference type="Gene3D" id="1.10.1040.10">
    <property type="entry name" value="N-(1-d-carboxylethyl)-l-norvaline Dehydrogenase, domain 2"/>
    <property type="match status" value="1"/>
</dbReference>
<dbReference type="PANTHER" id="PTHR21708:SF43">
    <property type="entry name" value="KETOPANTOATE REDUCTASE C-TERMINAL DOMAIN-CONTAINING PROTEIN"/>
    <property type="match status" value="1"/>
</dbReference>